<comment type="caution">
    <text evidence="2">The sequence shown here is derived from an EMBL/GenBank/DDBJ whole genome shotgun (WGS) entry which is preliminary data.</text>
</comment>
<proteinExistence type="predicted"/>
<sequence>MTDIRWANGDLDIAHGGLPDVPPGYSDAATNKYFLQSFDGAVGYHGSGYYVAEHLLNRDFTAQEHNNWVSVINQDIKHNGWTPAEVWLKFYVTVSNYPEVTTDLNGFQRDILSRTDGSYDTGWNTWAQNMMAHGYSLTEMRSNIAHSDAAQAALNAIYQADFSRNIDASGLLHYEDKLASGWTLQQVRTEVSHSDGATQRLSQAITDIQGRAVTENDKTWIQAQEDALINSSTTLTQIYQGTALWTGEHGGYNGLIQNIQNRTPTDADKTWIQATESLIGGRQQTYYQVRHDLAYFSGEDYVITAYYQRVLGTGPTADQIASAKQDLDNGGSITNQQTALAMSDAGRAVIQGLYRDLAGLNSPNDGQNTYYQNQLASGYGIPQVRINMAHSVEAHTALNQLQHDIIGRTDGQYDEAYDQWAENNMGSYTDWTLQRVRQDIAFTSAARTASTGVIQKEAGIQSPSTQLLDYFSSQFSAGKSLADMTISFAYGGEVRGAATAIIQKESDIQAPSGQLLDYFSRTIAGGQSLQEMTISYAYGNEVTAALGEGYSFFLGRPVSASELSTAQATIASGTSLAGIYSPLSQSSEAYTQYRNLYADWGQVPPTDSQLQTTGTALFHLQRAWVITQAQTSAQLQAEVQQYQSLPAAATFQDYISALAVSQDQATDLTASMCAEPMMEEADTAADVDNLSSQGGGSRPDCCHKSGHYQDRPEVGQR</sequence>
<organism evidence="2 3">
    <name type="scientific">Gluconobacter cerinus</name>
    <dbReference type="NCBI Taxonomy" id="38307"/>
    <lineage>
        <taxon>Bacteria</taxon>
        <taxon>Pseudomonadati</taxon>
        <taxon>Pseudomonadota</taxon>
        <taxon>Alphaproteobacteria</taxon>
        <taxon>Acetobacterales</taxon>
        <taxon>Acetobacteraceae</taxon>
        <taxon>Gluconobacter</taxon>
    </lineage>
</organism>
<reference evidence="3" key="1">
    <citation type="journal article" date="2019" name="Int. J. Syst. Evol. Microbiol.">
        <title>The Global Catalogue of Microorganisms (GCM) 10K type strain sequencing project: providing services to taxonomists for standard genome sequencing and annotation.</title>
        <authorList>
            <consortium name="The Broad Institute Genomics Platform"/>
            <consortium name="The Broad Institute Genome Sequencing Center for Infectious Disease"/>
            <person name="Wu L."/>
            <person name="Ma J."/>
        </authorList>
    </citation>
    <scope>NUCLEOTIDE SEQUENCE [LARGE SCALE GENOMIC DNA]</scope>
    <source>
        <strain evidence="3">NBRC 3267</strain>
    </source>
</reference>
<evidence type="ECO:0000313" key="2">
    <source>
        <dbReference type="EMBL" id="GLQ63956.1"/>
    </source>
</evidence>
<dbReference type="RefSeq" id="WP_099213421.1">
    <property type="nucleotide sequence ID" value="NZ_BEWM01000008.1"/>
</dbReference>
<name>A0AAV5NHR8_9PROT</name>
<feature type="region of interest" description="Disordered" evidence="1">
    <location>
        <begin position="682"/>
        <end position="717"/>
    </location>
</feature>
<evidence type="ECO:0000313" key="3">
    <source>
        <dbReference type="Proteomes" id="UP001156614"/>
    </source>
</evidence>
<dbReference type="EMBL" id="BSNU01000006">
    <property type="protein sequence ID" value="GLQ63956.1"/>
    <property type="molecule type" value="Genomic_DNA"/>
</dbReference>
<feature type="compositionally biased region" description="Basic and acidic residues" evidence="1">
    <location>
        <begin position="700"/>
        <end position="717"/>
    </location>
</feature>
<evidence type="ECO:0008006" key="4">
    <source>
        <dbReference type="Google" id="ProtNLM"/>
    </source>
</evidence>
<dbReference type="Proteomes" id="UP001156614">
    <property type="component" value="Unassembled WGS sequence"/>
</dbReference>
<accession>A0AAV5NHR8</accession>
<keyword evidence="3" id="KW-1185">Reference proteome</keyword>
<protein>
    <recommendedName>
        <fullName evidence="4">DUF4214 domain-containing protein</fullName>
    </recommendedName>
</protein>
<dbReference type="AlphaFoldDB" id="A0AAV5NHR8"/>
<gene>
    <name evidence="2" type="ORF">GCM10007867_28020</name>
</gene>
<evidence type="ECO:0000256" key="1">
    <source>
        <dbReference type="SAM" id="MobiDB-lite"/>
    </source>
</evidence>